<feature type="transmembrane region" description="Helical" evidence="7">
    <location>
        <begin position="197"/>
        <end position="216"/>
    </location>
</feature>
<evidence type="ECO:0000256" key="6">
    <source>
        <dbReference type="ARBA" id="ARBA00023136"/>
    </source>
</evidence>
<dbReference type="AlphaFoldDB" id="A0A942V0M8"/>
<feature type="transmembrane region" description="Helical" evidence="7">
    <location>
        <begin position="122"/>
        <end position="141"/>
    </location>
</feature>
<dbReference type="Proteomes" id="UP000724672">
    <property type="component" value="Unassembled WGS sequence"/>
</dbReference>
<dbReference type="InterPro" id="IPR004776">
    <property type="entry name" value="Mem_transp_PIN-like"/>
</dbReference>
<dbReference type="GO" id="GO:0055085">
    <property type="term" value="P:transmembrane transport"/>
    <property type="evidence" value="ECO:0007669"/>
    <property type="project" value="InterPro"/>
</dbReference>
<feature type="transmembrane region" description="Helical" evidence="7">
    <location>
        <begin position="95"/>
        <end position="116"/>
    </location>
</feature>
<protein>
    <submittedName>
        <fullName evidence="8">Malate permease</fullName>
    </submittedName>
</protein>
<keyword evidence="4 7" id="KW-0812">Transmembrane</keyword>
<keyword evidence="9" id="KW-1185">Reference proteome</keyword>
<accession>A0A942V0M8</accession>
<feature type="transmembrane region" description="Helical" evidence="7">
    <location>
        <begin position="259"/>
        <end position="277"/>
    </location>
</feature>
<evidence type="ECO:0000256" key="4">
    <source>
        <dbReference type="ARBA" id="ARBA00022692"/>
    </source>
</evidence>
<gene>
    <name evidence="8" type="ORF">GOQ27_11080</name>
</gene>
<feature type="transmembrane region" description="Helical" evidence="7">
    <location>
        <begin position="64"/>
        <end position="83"/>
    </location>
</feature>
<comment type="caution">
    <text evidence="8">The sequence shown here is derived from an EMBL/GenBank/DDBJ whole genome shotgun (WGS) entry which is preliminary data.</text>
</comment>
<organism evidence="8 9">
    <name type="scientific">Anaeromonas frigoriresistens</name>
    <dbReference type="NCBI Taxonomy" id="2683708"/>
    <lineage>
        <taxon>Bacteria</taxon>
        <taxon>Bacillati</taxon>
        <taxon>Bacillota</taxon>
        <taxon>Tissierellia</taxon>
        <taxon>Tissierellales</taxon>
        <taxon>Thermohalobacteraceae</taxon>
        <taxon>Anaeromonas</taxon>
    </lineage>
</organism>
<name>A0A942V0M8_9FIRM</name>
<feature type="transmembrane region" description="Helical" evidence="7">
    <location>
        <begin position="162"/>
        <end position="182"/>
    </location>
</feature>
<dbReference type="PANTHER" id="PTHR36838">
    <property type="entry name" value="AUXIN EFFLUX CARRIER FAMILY PROTEIN"/>
    <property type="match status" value="1"/>
</dbReference>
<evidence type="ECO:0000256" key="2">
    <source>
        <dbReference type="ARBA" id="ARBA00022448"/>
    </source>
</evidence>
<feature type="transmembrane region" description="Helical" evidence="7">
    <location>
        <begin position="289"/>
        <end position="310"/>
    </location>
</feature>
<keyword evidence="5 7" id="KW-1133">Transmembrane helix</keyword>
<evidence type="ECO:0000256" key="1">
    <source>
        <dbReference type="ARBA" id="ARBA00004141"/>
    </source>
</evidence>
<dbReference type="Pfam" id="PF03547">
    <property type="entry name" value="Mem_trans"/>
    <property type="match status" value="1"/>
</dbReference>
<keyword evidence="3" id="KW-1003">Cell membrane</keyword>
<dbReference type="PANTHER" id="PTHR36838:SF3">
    <property type="entry name" value="TRANSPORTER AUXIN EFFLUX CARRIER EC FAMILY"/>
    <property type="match status" value="1"/>
</dbReference>
<evidence type="ECO:0000256" key="3">
    <source>
        <dbReference type="ARBA" id="ARBA00022475"/>
    </source>
</evidence>
<evidence type="ECO:0000313" key="9">
    <source>
        <dbReference type="Proteomes" id="UP000724672"/>
    </source>
</evidence>
<evidence type="ECO:0000256" key="5">
    <source>
        <dbReference type="ARBA" id="ARBA00022989"/>
    </source>
</evidence>
<evidence type="ECO:0000256" key="7">
    <source>
        <dbReference type="SAM" id="Phobius"/>
    </source>
</evidence>
<evidence type="ECO:0000313" key="8">
    <source>
        <dbReference type="EMBL" id="MBS4539007.1"/>
    </source>
</evidence>
<proteinExistence type="predicted"/>
<reference evidence="8" key="1">
    <citation type="submission" date="2019-12" db="EMBL/GenBank/DDBJ databases">
        <title>Clostridiaceae gen. nov. sp. nov., isolated from sediment in Xinjiang, China.</title>
        <authorList>
            <person name="Zhang R."/>
        </authorList>
    </citation>
    <scope>NUCLEOTIDE SEQUENCE</scope>
    <source>
        <strain evidence="8">D2Q-11</strain>
    </source>
</reference>
<keyword evidence="2" id="KW-0813">Transport</keyword>
<keyword evidence="6 7" id="KW-0472">Membrane</keyword>
<comment type="subcellular location">
    <subcellularLocation>
        <location evidence="1">Membrane</location>
        <topology evidence="1">Multi-pass membrane protein</topology>
    </subcellularLocation>
</comment>
<feature type="transmembrane region" description="Helical" evidence="7">
    <location>
        <begin position="6"/>
        <end position="23"/>
    </location>
</feature>
<dbReference type="GO" id="GO:0016020">
    <property type="term" value="C:membrane"/>
    <property type="evidence" value="ECO:0007669"/>
    <property type="project" value="UniProtKB-SubCell"/>
</dbReference>
<feature type="transmembrane region" description="Helical" evidence="7">
    <location>
        <begin position="228"/>
        <end position="247"/>
    </location>
</feature>
<dbReference type="EMBL" id="WSFT01000040">
    <property type="protein sequence ID" value="MBS4539007.1"/>
    <property type="molecule type" value="Genomic_DNA"/>
</dbReference>
<sequence>MEEIISKVIPIILLIALGYLMQYRNMVKSESIEEIKKGVINIALPPVLFLTFRDMTLKKEYFLVVLYTFILLIALYIIGILLNKIKYISHPLVPFVVTAFTFGLLGIPLYGSVFGIENLEKISILGIGHEFFIWFIFYTLMKIKFKGESFSLEVVKGFIKSPLILAIIFGLILNVTGYNILFKENSLLKGLDITLEYLSSMATPLILIIIGFGLKINKKYMKQSIKLTIIRIVTILVVGYAFKFILIDKIIVDDKLFDYAFFTLLILPPPYSLPIFVGEYANDEYRDIANNVVVLNTITCIVMYVSFVFLI</sequence>
<dbReference type="RefSeq" id="WP_203366934.1">
    <property type="nucleotide sequence ID" value="NZ_WSFT01000040.1"/>
</dbReference>